<dbReference type="SUPFAM" id="SSF89946">
    <property type="entry name" value="Hypothetical protein VC0424"/>
    <property type="match status" value="1"/>
</dbReference>
<dbReference type="Proteomes" id="UP000593719">
    <property type="component" value="Chromosome"/>
</dbReference>
<evidence type="ECO:0000259" key="2">
    <source>
        <dbReference type="Pfam" id="PF06877"/>
    </source>
</evidence>
<feature type="domain" description="DUF695" evidence="1">
    <location>
        <begin position="5"/>
        <end position="135"/>
    </location>
</feature>
<accession>A0A7M1B0W4</accession>
<sequence>MQEYWEAYMKPIDGHAAMVSLNAGIADSVPDEEYMYVGFVKVKLNNPKEDGLVSEQEGDDVGFIEDRLEMESLRYRNGKYIGRIITQGEVNFIYALKMDFEWQNTVQDAMKHFGEYSYEFGSRIDSEWEVYQKLLFPNVKEWQIITNHHACDNLKEQGDDLHQTRAIEHKSYFTCNDDREAFAQKIQEMGFKEQKRSEVPFRDETMYGISFYRKDKPFYYDIDALTVELIDVSEAYNGKYDGWECALVKPIWQTQKK</sequence>
<proteinExistence type="predicted"/>
<dbReference type="InterPro" id="IPR009671">
    <property type="entry name" value="RraB_dom"/>
</dbReference>
<dbReference type="InterPro" id="IPR016097">
    <property type="entry name" value="DUF695"/>
</dbReference>
<evidence type="ECO:0000313" key="4">
    <source>
        <dbReference type="Proteomes" id="UP000593719"/>
    </source>
</evidence>
<protein>
    <submittedName>
        <fullName evidence="3">DUF695 domain-containing protein</fullName>
    </submittedName>
</protein>
<dbReference type="InterPro" id="IPR036701">
    <property type="entry name" value="RraB-like_sf"/>
</dbReference>
<evidence type="ECO:0000259" key="1">
    <source>
        <dbReference type="Pfam" id="PF05117"/>
    </source>
</evidence>
<dbReference type="RefSeq" id="WP_193151676.1">
    <property type="nucleotide sequence ID" value="NZ_CP041235.1"/>
</dbReference>
<dbReference type="Gene3D" id="3.30.70.970">
    <property type="entry name" value="RraB-like"/>
    <property type="match status" value="1"/>
</dbReference>
<dbReference type="EMBL" id="CP041235">
    <property type="protein sequence ID" value="QOP43389.1"/>
    <property type="molecule type" value="Genomic_DNA"/>
</dbReference>
<dbReference type="Pfam" id="PF05117">
    <property type="entry name" value="DUF695"/>
    <property type="match status" value="1"/>
</dbReference>
<gene>
    <name evidence="3" type="ORF">FJR45_05250</name>
</gene>
<evidence type="ECO:0000313" key="3">
    <source>
        <dbReference type="EMBL" id="QOP43389.1"/>
    </source>
</evidence>
<dbReference type="AlphaFoldDB" id="A0A7M1B0W4"/>
<dbReference type="KEGG" id="ssei:FJR45_05250"/>
<reference evidence="3 4" key="1">
    <citation type="submission" date="2019-06" db="EMBL/GenBank/DDBJ databases">
        <title>Sulfurimonas gotlandica sp. nov., a chemoautotrophic and psychrotolerant epsilonproteobacterium isolated from a pelagic redoxcline, and an emended description of the genus Sulfurimonas.</title>
        <authorList>
            <person name="Wang S."/>
            <person name="Jiang L."/>
            <person name="Shao Z."/>
        </authorList>
    </citation>
    <scope>NUCLEOTIDE SEQUENCE [LARGE SCALE GENOMIC DNA]</scope>
    <source>
        <strain evidence="3 4">S2-6</strain>
    </source>
</reference>
<keyword evidence="4" id="KW-1185">Reference proteome</keyword>
<organism evidence="3 4">
    <name type="scientific">Sulfurimonas sediminis</name>
    <dbReference type="NCBI Taxonomy" id="2590020"/>
    <lineage>
        <taxon>Bacteria</taxon>
        <taxon>Pseudomonadati</taxon>
        <taxon>Campylobacterota</taxon>
        <taxon>Epsilonproteobacteria</taxon>
        <taxon>Campylobacterales</taxon>
        <taxon>Sulfurimonadaceae</taxon>
        <taxon>Sulfurimonas</taxon>
    </lineage>
</organism>
<name>A0A7M1B0W4_9BACT</name>
<dbReference type="Pfam" id="PF06877">
    <property type="entry name" value="RraB"/>
    <property type="match status" value="1"/>
</dbReference>
<feature type="domain" description="Regulator of ribonuclease activity B" evidence="2">
    <location>
        <begin position="147"/>
        <end position="245"/>
    </location>
</feature>